<dbReference type="Gene3D" id="1.10.10.2830">
    <property type="match status" value="1"/>
</dbReference>
<sequence>MNAKTISTVDFMNDLSEPGMQVMAIPIDDIRPDPDQPRKSLAPIDGVVDEEDQQKLEMLAASIADEGLYQPILVREMPDGDYQIIAGERRWRATRLNRERGVPNSDTINAMVRQDLTGAALVVAQLSENLQRDDLTDLETAATLKVLFTKFPELQKQQIAKILKLRNSHISRLLALLDPQWAHVVNSGIITYASLLEQFKSLPEDARNELVSTAKSEERPLTSTDLKNARKNNQDKADGKTVRPGDDSWPFIPATAKGKGGLTKEVITEAAAAIKSQMPETENYQYPGAKAGAFSGNGLGKTIIDFGGEATIPEGMGALNPALNDKREVKLTMDQLEVLLSMDSFETKGHFVSAMLPVEEIKNAIGMIGGDVPEDENQLVIALIKRLNELQS</sequence>
<proteinExistence type="inferred from homology"/>
<dbReference type="SUPFAM" id="SSF110849">
    <property type="entry name" value="ParB/Sulfiredoxin"/>
    <property type="match status" value="1"/>
</dbReference>
<organism evidence="4 5">
    <name type="scientific">Undibacterium arcticum</name>
    <dbReference type="NCBI Taxonomy" id="1762892"/>
    <lineage>
        <taxon>Bacteria</taxon>
        <taxon>Pseudomonadati</taxon>
        <taxon>Pseudomonadota</taxon>
        <taxon>Betaproteobacteria</taxon>
        <taxon>Burkholderiales</taxon>
        <taxon>Oxalobacteraceae</taxon>
        <taxon>Undibacterium</taxon>
    </lineage>
</organism>
<evidence type="ECO:0000313" key="4">
    <source>
        <dbReference type="EMBL" id="MFC3110920.1"/>
    </source>
</evidence>
<dbReference type="Pfam" id="PF02195">
    <property type="entry name" value="ParB_N"/>
    <property type="match status" value="1"/>
</dbReference>
<dbReference type="PANTHER" id="PTHR33375">
    <property type="entry name" value="CHROMOSOME-PARTITIONING PROTEIN PARB-RELATED"/>
    <property type="match status" value="1"/>
</dbReference>
<dbReference type="SMART" id="SM00470">
    <property type="entry name" value="ParB"/>
    <property type="match status" value="1"/>
</dbReference>
<protein>
    <submittedName>
        <fullName evidence="4">ParB/RepB/Spo0J family partition protein</fullName>
    </submittedName>
</protein>
<dbReference type="SUPFAM" id="SSF109709">
    <property type="entry name" value="KorB DNA-binding domain-like"/>
    <property type="match status" value="1"/>
</dbReference>
<dbReference type="Gene3D" id="3.90.1530.30">
    <property type="match status" value="1"/>
</dbReference>
<dbReference type="InterPro" id="IPR050336">
    <property type="entry name" value="Chromosome_partition/occlusion"/>
</dbReference>
<evidence type="ECO:0000256" key="1">
    <source>
        <dbReference type="ARBA" id="ARBA00006295"/>
    </source>
</evidence>
<dbReference type="InterPro" id="IPR003115">
    <property type="entry name" value="ParB_N"/>
</dbReference>
<keyword evidence="5" id="KW-1185">Reference proteome</keyword>
<dbReference type="PANTHER" id="PTHR33375:SF1">
    <property type="entry name" value="CHROMOSOME-PARTITIONING PROTEIN PARB-RELATED"/>
    <property type="match status" value="1"/>
</dbReference>
<comment type="similarity">
    <text evidence="1">Belongs to the ParB family.</text>
</comment>
<feature type="compositionally biased region" description="Basic and acidic residues" evidence="2">
    <location>
        <begin position="232"/>
        <end position="246"/>
    </location>
</feature>
<evidence type="ECO:0000313" key="5">
    <source>
        <dbReference type="Proteomes" id="UP001595530"/>
    </source>
</evidence>
<dbReference type="InterPro" id="IPR036086">
    <property type="entry name" value="ParB/Sulfiredoxin_sf"/>
</dbReference>
<feature type="region of interest" description="Disordered" evidence="2">
    <location>
        <begin position="212"/>
        <end position="250"/>
    </location>
</feature>
<dbReference type="InterPro" id="IPR004437">
    <property type="entry name" value="ParB/RepB/Spo0J"/>
</dbReference>
<evidence type="ECO:0000256" key="2">
    <source>
        <dbReference type="SAM" id="MobiDB-lite"/>
    </source>
</evidence>
<comment type="caution">
    <text evidence="4">The sequence shown here is derived from an EMBL/GenBank/DDBJ whole genome shotgun (WGS) entry which is preliminary data.</text>
</comment>
<gene>
    <name evidence="4" type="ORF">ACFOFO_23695</name>
</gene>
<dbReference type="NCBIfam" id="TIGR00180">
    <property type="entry name" value="parB_part"/>
    <property type="match status" value="1"/>
</dbReference>
<dbReference type="Proteomes" id="UP001595530">
    <property type="component" value="Unassembled WGS sequence"/>
</dbReference>
<accession>A0ABV7FAH5</accession>
<reference evidence="5" key="1">
    <citation type="journal article" date="2019" name="Int. J. Syst. Evol. Microbiol.">
        <title>The Global Catalogue of Microorganisms (GCM) 10K type strain sequencing project: providing services to taxonomists for standard genome sequencing and annotation.</title>
        <authorList>
            <consortium name="The Broad Institute Genomics Platform"/>
            <consortium name="The Broad Institute Genome Sequencing Center for Infectious Disease"/>
            <person name="Wu L."/>
            <person name="Ma J."/>
        </authorList>
    </citation>
    <scope>NUCLEOTIDE SEQUENCE [LARGE SCALE GENOMIC DNA]</scope>
    <source>
        <strain evidence="5">KCTC 42986</strain>
    </source>
</reference>
<name>A0ABV7FAH5_9BURK</name>
<dbReference type="RefSeq" id="WP_390333122.1">
    <property type="nucleotide sequence ID" value="NZ_JBHRTP010000091.1"/>
</dbReference>
<dbReference type="EMBL" id="JBHRTP010000091">
    <property type="protein sequence ID" value="MFC3110920.1"/>
    <property type="molecule type" value="Genomic_DNA"/>
</dbReference>
<feature type="domain" description="ParB-like N-terminal" evidence="3">
    <location>
        <begin position="23"/>
        <end position="130"/>
    </location>
</feature>
<evidence type="ECO:0000259" key="3">
    <source>
        <dbReference type="SMART" id="SM00470"/>
    </source>
</evidence>